<name>A0A0F9EHK4_9ZZZZ</name>
<dbReference type="SUPFAM" id="SSF140931">
    <property type="entry name" value="Fic-like"/>
    <property type="match status" value="1"/>
</dbReference>
<dbReference type="InterPro" id="IPR040198">
    <property type="entry name" value="Fido_containing"/>
</dbReference>
<accession>A0A0F9EHK4</accession>
<dbReference type="PROSITE" id="PS51459">
    <property type="entry name" value="FIDO"/>
    <property type="match status" value="1"/>
</dbReference>
<protein>
    <recommendedName>
        <fullName evidence="1">Fido domain-containing protein</fullName>
    </recommendedName>
</protein>
<evidence type="ECO:0000259" key="1">
    <source>
        <dbReference type="PROSITE" id="PS51459"/>
    </source>
</evidence>
<feature type="domain" description="Fido" evidence="1">
    <location>
        <begin position="56"/>
        <end position="160"/>
    </location>
</feature>
<gene>
    <name evidence="2" type="ORF">LCGC14_2074730</name>
</gene>
<dbReference type="EMBL" id="LAZR01024951">
    <property type="protein sequence ID" value="KKL73459.1"/>
    <property type="molecule type" value="Genomic_DNA"/>
</dbReference>
<dbReference type="Pfam" id="PF02661">
    <property type="entry name" value="Fic"/>
    <property type="match status" value="1"/>
</dbReference>
<dbReference type="InterPro" id="IPR036597">
    <property type="entry name" value="Fido-like_dom_sf"/>
</dbReference>
<dbReference type="InterPro" id="IPR003812">
    <property type="entry name" value="Fido"/>
</dbReference>
<comment type="caution">
    <text evidence="2">The sequence shown here is derived from an EMBL/GenBank/DDBJ whole genome shotgun (WGS) entry which is preliminary data.</text>
</comment>
<dbReference type="AlphaFoldDB" id="A0A0F9EHK4"/>
<sequence>MTHFDRLRTAPWYPTFDWVRTADAAARKINIWHEDYPRRVEKTAGVLYSLVVPPSVATSFLLTIHSIIFGDTSHGGQLREVHVIVGQHRPPAVEDVPELMRELEGAYLGKITDLEVLKDWYTDFETVHPFQDGNGRVGGVVVAVFSHYLHPDKGYLAPNQ</sequence>
<reference evidence="2" key="1">
    <citation type="journal article" date="2015" name="Nature">
        <title>Complex archaea that bridge the gap between prokaryotes and eukaryotes.</title>
        <authorList>
            <person name="Spang A."/>
            <person name="Saw J.H."/>
            <person name="Jorgensen S.L."/>
            <person name="Zaremba-Niedzwiedzka K."/>
            <person name="Martijn J."/>
            <person name="Lind A.E."/>
            <person name="van Eijk R."/>
            <person name="Schleper C."/>
            <person name="Guy L."/>
            <person name="Ettema T.J."/>
        </authorList>
    </citation>
    <scope>NUCLEOTIDE SEQUENCE</scope>
</reference>
<dbReference type="Gene3D" id="1.10.3290.10">
    <property type="entry name" value="Fido-like domain"/>
    <property type="match status" value="1"/>
</dbReference>
<proteinExistence type="predicted"/>
<dbReference type="PANTHER" id="PTHR13504">
    <property type="entry name" value="FIDO DOMAIN-CONTAINING PROTEIN DDB_G0283145"/>
    <property type="match status" value="1"/>
</dbReference>
<evidence type="ECO:0000313" key="2">
    <source>
        <dbReference type="EMBL" id="KKL73459.1"/>
    </source>
</evidence>
<organism evidence="2">
    <name type="scientific">marine sediment metagenome</name>
    <dbReference type="NCBI Taxonomy" id="412755"/>
    <lineage>
        <taxon>unclassified sequences</taxon>
        <taxon>metagenomes</taxon>
        <taxon>ecological metagenomes</taxon>
    </lineage>
</organism>
<dbReference type="PANTHER" id="PTHR13504:SF38">
    <property type="entry name" value="FIDO DOMAIN-CONTAINING PROTEIN"/>
    <property type="match status" value="1"/>
</dbReference>